<gene>
    <name evidence="1" type="ORF">K0504_03655</name>
</gene>
<accession>A0ABS7EE79</accession>
<dbReference type="Proteomes" id="UP001166251">
    <property type="component" value="Unassembled WGS sequence"/>
</dbReference>
<keyword evidence="2" id="KW-1185">Reference proteome</keyword>
<comment type="caution">
    <text evidence="1">The sequence shown here is derived from an EMBL/GenBank/DDBJ whole genome shotgun (WGS) entry which is preliminary data.</text>
</comment>
<name>A0ABS7EE79_9GAMM</name>
<dbReference type="RefSeq" id="WP_220102811.1">
    <property type="nucleotide sequence ID" value="NZ_JAHZSS010000003.1"/>
</dbReference>
<organism evidence="1 2">
    <name type="scientific">Neiella holothuriorum</name>
    <dbReference type="NCBI Taxonomy" id="2870530"/>
    <lineage>
        <taxon>Bacteria</taxon>
        <taxon>Pseudomonadati</taxon>
        <taxon>Pseudomonadota</taxon>
        <taxon>Gammaproteobacteria</taxon>
        <taxon>Alteromonadales</taxon>
        <taxon>Echinimonadaceae</taxon>
        <taxon>Neiella</taxon>
    </lineage>
</organism>
<reference evidence="1" key="1">
    <citation type="submission" date="2021-07" db="EMBL/GenBank/DDBJ databases">
        <title>Neiella marina sp. nov., isolated from the intestinal content of sea cucumber Apostichopus japonicus.</title>
        <authorList>
            <person name="Bai X."/>
        </authorList>
    </citation>
    <scope>NUCLEOTIDE SEQUENCE</scope>
    <source>
        <strain evidence="1">126</strain>
    </source>
</reference>
<evidence type="ECO:0000313" key="2">
    <source>
        <dbReference type="Proteomes" id="UP001166251"/>
    </source>
</evidence>
<evidence type="ECO:0000313" key="1">
    <source>
        <dbReference type="EMBL" id="MBW8190121.1"/>
    </source>
</evidence>
<protein>
    <submittedName>
        <fullName evidence="1">Uncharacterized protein</fullName>
    </submittedName>
</protein>
<sequence length="57" mass="6648">MFAIAALLFACGLLISAGFATQLKSEEALMLQRQELLQRHHDAPRLLEEYYLEYYQE</sequence>
<dbReference type="EMBL" id="JAHZSS010000003">
    <property type="protein sequence ID" value="MBW8190121.1"/>
    <property type="molecule type" value="Genomic_DNA"/>
</dbReference>
<proteinExistence type="predicted"/>